<dbReference type="PROSITE" id="PS00892">
    <property type="entry name" value="HIT_1"/>
    <property type="match status" value="1"/>
</dbReference>
<dbReference type="InterPro" id="IPR001310">
    <property type="entry name" value="Histidine_triad_HIT"/>
</dbReference>
<evidence type="ECO:0000313" key="11">
    <source>
        <dbReference type="EMBL" id="WVW79930.1"/>
    </source>
</evidence>
<feature type="domain" description="HIT" evidence="9">
    <location>
        <begin position="3"/>
        <end position="110"/>
    </location>
</feature>
<evidence type="ECO:0000256" key="4">
    <source>
        <dbReference type="PIRSR" id="PIRSR601310-3"/>
    </source>
</evidence>
<dbReference type="RefSeq" id="XP_019050160.1">
    <property type="nucleotide sequence ID" value="XM_019187282.1"/>
</dbReference>
<dbReference type="InterPro" id="IPR011146">
    <property type="entry name" value="HIT-like"/>
</dbReference>
<evidence type="ECO:0000256" key="8">
    <source>
        <dbReference type="SAM" id="MobiDB-lite"/>
    </source>
</evidence>
<dbReference type="EMBL" id="KI894018">
    <property type="protein sequence ID" value="OCF29090.1"/>
    <property type="molecule type" value="Genomic_DNA"/>
</dbReference>
<protein>
    <submittedName>
        <fullName evidence="10">Bis(5'-adenosyl)-triphosphatase</fullName>
    </submittedName>
</protein>
<evidence type="ECO:0000259" key="9">
    <source>
        <dbReference type="PROSITE" id="PS51084"/>
    </source>
</evidence>
<organism evidence="10">
    <name type="scientific">Kwoniella bestiolae CBS 10118</name>
    <dbReference type="NCBI Taxonomy" id="1296100"/>
    <lineage>
        <taxon>Eukaryota</taxon>
        <taxon>Fungi</taxon>
        <taxon>Dikarya</taxon>
        <taxon>Basidiomycota</taxon>
        <taxon>Agaricomycotina</taxon>
        <taxon>Tremellomycetes</taxon>
        <taxon>Tremellales</taxon>
        <taxon>Cryptococcaceae</taxon>
        <taxon>Kwoniella</taxon>
    </lineage>
</organism>
<reference evidence="10" key="3">
    <citation type="submission" date="2014-01" db="EMBL/GenBank/DDBJ databases">
        <title>Evolution of pathogenesis and genome organization in the Tremellales.</title>
        <authorList>
            <person name="Cuomo C."/>
            <person name="Litvintseva A."/>
            <person name="Heitman J."/>
            <person name="Chen Y."/>
            <person name="Sun S."/>
            <person name="Springer D."/>
            <person name="Dromer F."/>
            <person name="Young S."/>
            <person name="Zeng Q."/>
            <person name="Chapman S."/>
            <person name="Gujja S."/>
            <person name="Saif S."/>
            <person name="Birren B."/>
        </authorList>
    </citation>
    <scope>NUCLEOTIDE SEQUENCE</scope>
    <source>
        <strain evidence="10">CBS 10118</strain>
    </source>
</reference>
<evidence type="ECO:0000313" key="12">
    <source>
        <dbReference type="Proteomes" id="UP000092730"/>
    </source>
</evidence>
<dbReference type="Gene3D" id="3.30.428.10">
    <property type="entry name" value="HIT-like"/>
    <property type="match status" value="1"/>
</dbReference>
<evidence type="ECO:0000256" key="5">
    <source>
        <dbReference type="PIRSR" id="PIRSR639383-2"/>
    </source>
</evidence>
<dbReference type="GO" id="GO:0000166">
    <property type="term" value="F:nucleotide binding"/>
    <property type="evidence" value="ECO:0007669"/>
    <property type="project" value="UniProtKB-KW"/>
</dbReference>
<keyword evidence="12" id="KW-1185">Reference proteome</keyword>
<feature type="active site" description="Tele-AMP-histidine intermediate" evidence="3">
    <location>
        <position position="97"/>
    </location>
</feature>
<dbReference type="PANTHER" id="PTHR46243">
    <property type="entry name" value="BIS(5'-ADENOSYL)-TRIPHOSPHATASE"/>
    <property type="match status" value="1"/>
</dbReference>
<name>A0A1B9GDK0_9TREE</name>
<dbReference type="InterPro" id="IPR039383">
    <property type="entry name" value="FHIT"/>
</dbReference>
<dbReference type="GeneID" id="30204981"/>
<dbReference type="InterPro" id="IPR019808">
    <property type="entry name" value="Histidine_triad_CS"/>
</dbReference>
<dbReference type="PRINTS" id="PR00332">
    <property type="entry name" value="HISTRIAD"/>
</dbReference>
<dbReference type="GO" id="GO:0016787">
    <property type="term" value="F:hydrolase activity"/>
    <property type="evidence" value="ECO:0007669"/>
    <property type="project" value="UniProtKB-KW"/>
</dbReference>
<dbReference type="PROSITE" id="PS51084">
    <property type="entry name" value="HIT_2"/>
    <property type="match status" value="1"/>
</dbReference>
<dbReference type="PANTHER" id="PTHR46243:SF1">
    <property type="entry name" value="BIS(5'-ADENOSYL)-TRIPHOSPHATASE"/>
    <property type="match status" value="1"/>
</dbReference>
<evidence type="ECO:0000256" key="7">
    <source>
        <dbReference type="PROSITE-ProRule" id="PRU00464"/>
    </source>
</evidence>
<reference evidence="11" key="4">
    <citation type="submission" date="2024-02" db="EMBL/GenBank/DDBJ databases">
        <title>Comparative genomics of Cryptococcus and Kwoniella reveals pathogenesis evolution and contrasting modes of karyotype evolution via chromosome fusion or intercentromeric recombination.</title>
        <authorList>
            <person name="Coelho M.A."/>
            <person name="David-Palma M."/>
            <person name="Shea T."/>
            <person name="Bowers K."/>
            <person name="McGinley-Smith S."/>
            <person name="Mohammad A.W."/>
            <person name="Gnirke A."/>
            <person name="Yurkov A.M."/>
            <person name="Nowrousian M."/>
            <person name="Sun S."/>
            <person name="Cuomo C.A."/>
            <person name="Heitman J."/>
        </authorList>
    </citation>
    <scope>NUCLEOTIDE SEQUENCE</scope>
    <source>
        <strain evidence="11">CBS 10118</strain>
    </source>
</reference>
<evidence type="ECO:0000313" key="10">
    <source>
        <dbReference type="EMBL" id="OCF29090.1"/>
    </source>
</evidence>
<feature type="binding site" evidence="5">
    <location>
        <begin position="90"/>
        <end position="93"/>
    </location>
    <ligand>
        <name>substrate</name>
    </ligand>
</feature>
<feature type="short sequence motif" description="Histidine triad motif" evidence="4 7">
    <location>
        <begin position="95"/>
        <end position="99"/>
    </location>
</feature>
<accession>A0A1B9GDK0</accession>
<feature type="region of interest" description="Disordered" evidence="8">
    <location>
        <begin position="130"/>
        <end position="187"/>
    </location>
</feature>
<keyword evidence="2" id="KW-0378">Hydrolase</keyword>
<sequence>MAQKYLFSVFDVTKQVFYTTPLSIGIVNLKPLLPGHVLIIPKRVVPRLSDLNPPEISDLFMTVQKVGKGLEKYYHAQALTISLQDGASAGQSVPHVHVHILPRHSTDFEGENDRIYPLLEKNELHLREDLQVSRDRNGDQELESGEMIGGGKHHLNNGDGQISGNGNGLKSQTKIGHDWNPPLDEDRKPRSMEEMIKEAKAFEEFFKGFEMGQ</sequence>
<feature type="binding site" evidence="5">
    <location>
        <position position="99"/>
    </location>
    <ligand>
        <name>substrate</name>
    </ligand>
</feature>
<feature type="compositionally biased region" description="Basic and acidic residues" evidence="8">
    <location>
        <begin position="130"/>
        <end position="139"/>
    </location>
</feature>
<dbReference type="OrthoDB" id="680339at2759"/>
<keyword evidence="1" id="KW-0547">Nucleotide-binding</keyword>
<reference evidence="11" key="2">
    <citation type="submission" date="2013-07" db="EMBL/GenBank/DDBJ databases">
        <authorList>
            <consortium name="The Broad Institute Genome Sequencing Platform"/>
            <person name="Cuomo C."/>
            <person name="Litvintseva A."/>
            <person name="Chen Y."/>
            <person name="Heitman J."/>
            <person name="Sun S."/>
            <person name="Springer D."/>
            <person name="Dromer F."/>
            <person name="Young S.K."/>
            <person name="Zeng Q."/>
            <person name="Gargeya S."/>
            <person name="Fitzgerald M."/>
            <person name="Abouelleil A."/>
            <person name="Alvarado L."/>
            <person name="Berlin A.M."/>
            <person name="Chapman S.B."/>
            <person name="Dewar J."/>
            <person name="Goldberg J."/>
            <person name="Griggs A."/>
            <person name="Gujja S."/>
            <person name="Hansen M."/>
            <person name="Howarth C."/>
            <person name="Imamovic A."/>
            <person name="Larimer J."/>
            <person name="McCowan C."/>
            <person name="Murphy C."/>
            <person name="Pearson M."/>
            <person name="Priest M."/>
            <person name="Roberts A."/>
            <person name="Saif S."/>
            <person name="Shea T."/>
            <person name="Sykes S."/>
            <person name="Wortman J."/>
            <person name="Nusbaum C."/>
            <person name="Birren B."/>
        </authorList>
    </citation>
    <scope>NUCLEOTIDE SEQUENCE</scope>
    <source>
        <strain evidence="11">CBS 10118</strain>
    </source>
</reference>
<evidence type="ECO:0000256" key="1">
    <source>
        <dbReference type="ARBA" id="ARBA00022741"/>
    </source>
</evidence>
<dbReference type="Proteomes" id="UP000092730">
    <property type="component" value="Chromosome 1"/>
</dbReference>
<dbReference type="InterPro" id="IPR051884">
    <property type="entry name" value="Bis(5'-adenosyl)-TPase_reg"/>
</dbReference>
<evidence type="ECO:0000256" key="3">
    <source>
        <dbReference type="PIRSR" id="PIRSR601310-1"/>
    </source>
</evidence>
<dbReference type="VEuPathDB" id="FungiDB:I302_00582"/>
<proteinExistence type="predicted"/>
<dbReference type="SUPFAM" id="SSF54197">
    <property type="entry name" value="HIT-like"/>
    <property type="match status" value="1"/>
</dbReference>
<dbReference type="Pfam" id="PF01230">
    <property type="entry name" value="HIT"/>
    <property type="match status" value="1"/>
</dbReference>
<evidence type="ECO:0000256" key="6">
    <source>
        <dbReference type="PIRSR" id="PIRSR639383-3"/>
    </source>
</evidence>
<dbReference type="STRING" id="1296100.A0A1B9GDK0"/>
<dbReference type="KEGG" id="kbi:30204981"/>
<dbReference type="EMBL" id="CP144541">
    <property type="protein sequence ID" value="WVW79930.1"/>
    <property type="molecule type" value="Genomic_DNA"/>
</dbReference>
<gene>
    <name evidence="10" type="ORF">I302_00582</name>
    <name evidence="11" type="ORF">I302_101901</name>
</gene>
<feature type="binding site" evidence="5">
    <location>
        <position position="28"/>
    </location>
    <ligand>
        <name>substrate</name>
    </ligand>
</feature>
<dbReference type="CDD" id="cd01275">
    <property type="entry name" value="FHIT"/>
    <property type="match status" value="1"/>
</dbReference>
<reference evidence="10" key="1">
    <citation type="submission" date="2013-07" db="EMBL/GenBank/DDBJ databases">
        <title>The Genome Sequence of Cryptococcus bestiolae CBS10118.</title>
        <authorList>
            <consortium name="The Broad Institute Genome Sequencing Platform"/>
            <person name="Cuomo C."/>
            <person name="Litvintseva A."/>
            <person name="Chen Y."/>
            <person name="Heitman J."/>
            <person name="Sun S."/>
            <person name="Springer D."/>
            <person name="Dromer F."/>
            <person name="Young S.K."/>
            <person name="Zeng Q."/>
            <person name="Gargeya S."/>
            <person name="Fitzgerald M."/>
            <person name="Abouelleil A."/>
            <person name="Alvarado L."/>
            <person name="Berlin A.M."/>
            <person name="Chapman S.B."/>
            <person name="Dewar J."/>
            <person name="Goldberg J."/>
            <person name="Griggs A."/>
            <person name="Gujja S."/>
            <person name="Hansen M."/>
            <person name="Howarth C."/>
            <person name="Imamovic A."/>
            <person name="Larimer J."/>
            <person name="McCowan C."/>
            <person name="Murphy C."/>
            <person name="Pearson M."/>
            <person name="Priest M."/>
            <person name="Roberts A."/>
            <person name="Saif S."/>
            <person name="Shea T."/>
            <person name="Sykes S."/>
            <person name="Wortman J."/>
            <person name="Nusbaum C."/>
            <person name="Birren B."/>
        </authorList>
    </citation>
    <scope>NUCLEOTIDE SEQUENCE [LARGE SCALE GENOMIC DNA]</scope>
    <source>
        <strain evidence="10">CBS 10118</strain>
    </source>
</reference>
<feature type="binding site" evidence="5">
    <location>
        <position position="84"/>
    </location>
    <ligand>
        <name>substrate</name>
    </ligand>
</feature>
<dbReference type="InterPro" id="IPR036265">
    <property type="entry name" value="HIT-like_sf"/>
</dbReference>
<dbReference type="AlphaFoldDB" id="A0A1B9GDK0"/>
<feature type="site" description="Important for induction of apoptosis" evidence="6">
    <location>
        <position position="116"/>
    </location>
</feature>
<evidence type="ECO:0000256" key="2">
    <source>
        <dbReference type="ARBA" id="ARBA00022801"/>
    </source>
</evidence>